<evidence type="ECO:0000256" key="1">
    <source>
        <dbReference type="ARBA" id="ARBA00022729"/>
    </source>
</evidence>
<protein>
    <submittedName>
        <fullName evidence="2">Iron ABC transporter substrate-binding protein</fullName>
    </submittedName>
</protein>
<dbReference type="PANTHER" id="PTHR30006">
    <property type="entry name" value="THIAMINE-BINDING PERIPLASMIC PROTEIN-RELATED"/>
    <property type="match status" value="1"/>
</dbReference>
<reference evidence="2 3" key="1">
    <citation type="submission" date="2017-06" db="EMBL/GenBank/DDBJ databases">
        <title>Whole Genome Sequences of Colwellia marinimaniae MTCD1.</title>
        <authorList>
            <person name="Kusumoto H."/>
            <person name="Inoue M."/>
            <person name="Tanikawa K."/>
            <person name="Maeji H."/>
            <person name="Cameron J.H."/>
            <person name="Bartlett D.H."/>
        </authorList>
    </citation>
    <scope>NUCLEOTIDE SEQUENCE [LARGE SCALE GENOMIC DNA]</scope>
    <source>
        <strain evidence="2 3">MTCD1</strain>
    </source>
</reference>
<dbReference type="EMBL" id="BDQM01000003">
    <property type="protein sequence ID" value="GAW95046.1"/>
    <property type="molecule type" value="Genomic_DNA"/>
</dbReference>
<dbReference type="Proteomes" id="UP000197068">
    <property type="component" value="Unassembled WGS sequence"/>
</dbReference>
<dbReference type="InterPro" id="IPR006059">
    <property type="entry name" value="SBP"/>
</dbReference>
<dbReference type="SUPFAM" id="SSF53850">
    <property type="entry name" value="Periplasmic binding protein-like II"/>
    <property type="match status" value="1"/>
</dbReference>
<organism evidence="2 3">
    <name type="scientific">Colwellia marinimaniae</name>
    <dbReference type="NCBI Taxonomy" id="1513592"/>
    <lineage>
        <taxon>Bacteria</taxon>
        <taxon>Pseudomonadati</taxon>
        <taxon>Pseudomonadota</taxon>
        <taxon>Gammaproteobacteria</taxon>
        <taxon>Alteromonadales</taxon>
        <taxon>Colwelliaceae</taxon>
        <taxon>Colwellia</taxon>
    </lineage>
</organism>
<dbReference type="Pfam" id="PF13416">
    <property type="entry name" value="SBP_bac_8"/>
    <property type="match status" value="1"/>
</dbReference>
<accession>A0ABQ0MRP8</accession>
<evidence type="ECO:0000313" key="3">
    <source>
        <dbReference type="Proteomes" id="UP000197068"/>
    </source>
</evidence>
<sequence>MVASFIYHYGEDWTKNWIQNFSHNLAMRPNGNDRDQMRKVARGDCDIAIANSYYYGMLSNSIKQSDRDTYQKIGIVLPQTTEIGSHVNISGAALTHSAKNVDNAIKFIEFLTTKKAEKIYAHSNFKFPVRADIPAGEFIASWGKLNADTQAIIHLPLYHKRAAEIIAQSNW</sequence>
<keyword evidence="1" id="KW-0732">Signal</keyword>
<evidence type="ECO:0000313" key="2">
    <source>
        <dbReference type="EMBL" id="GAW95046.1"/>
    </source>
</evidence>
<proteinExistence type="predicted"/>
<comment type="caution">
    <text evidence="2">The sequence shown here is derived from an EMBL/GenBank/DDBJ whole genome shotgun (WGS) entry which is preliminary data.</text>
</comment>
<dbReference type="Gene3D" id="3.40.190.10">
    <property type="entry name" value="Periplasmic binding protein-like II"/>
    <property type="match status" value="1"/>
</dbReference>
<gene>
    <name evidence="2" type="primary">fbpA</name>
    <name evidence="2" type="ORF">MTCD1_00645</name>
</gene>
<keyword evidence="3" id="KW-1185">Reference proteome</keyword>
<name>A0ABQ0MRP8_9GAMM</name>
<dbReference type="PANTHER" id="PTHR30006:SF15">
    <property type="entry name" value="IRON-UTILIZATION PERIPLASMIC PROTEIN"/>
    <property type="match status" value="1"/>
</dbReference>